<dbReference type="Proteomes" id="UP000186391">
    <property type="component" value="Unassembled WGS sequence"/>
</dbReference>
<accession>A0A1U7GY69</accession>
<evidence type="ECO:0000313" key="2">
    <source>
        <dbReference type="Proteomes" id="UP000186391"/>
    </source>
</evidence>
<name>A0A1U7GY69_9CYAN</name>
<gene>
    <name evidence="1" type="ORF">NIES592_14660</name>
</gene>
<comment type="caution">
    <text evidence="1">The sequence shown here is derived from an EMBL/GenBank/DDBJ whole genome shotgun (WGS) entry which is preliminary data.</text>
</comment>
<protein>
    <submittedName>
        <fullName evidence="1">Uncharacterized protein</fullName>
    </submittedName>
</protein>
<keyword evidence="2" id="KW-1185">Reference proteome</keyword>
<sequence>MAGQAFQVTDTLKDKKQQQDFSYSSALKTPIFTKRDRAQLILIFSAVIKVKGKPSLSYTNSPKECDR</sequence>
<organism evidence="1 2">
    <name type="scientific">Fischerella major NIES-592</name>
    <dbReference type="NCBI Taxonomy" id="210994"/>
    <lineage>
        <taxon>Bacteria</taxon>
        <taxon>Bacillati</taxon>
        <taxon>Cyanobacteriota</taxon>
        <taxon>Cyanophyceae</taxon>
        <taxon>Nostocales</taxon>
        <taxon>Hapalosiphonaceae</taxon>
        <taxon>Fischerella</taxon>
    </lineage>
</organism>
<reference evidence="1 2" key="1">
    <citation type="submission" date="2016-11" db="EMBL/GenBank/DDBJ databases">
        <title>Draft Genome Sequences of Nine Cyanobacterial Strains from Diverse Habitats.</title>
        <authorList>
            <person name="Zhu T."/>
            <person name="Hou S."/>
            <person name="Lu X."/>
            <person name="Hess W.R."/>
        </authorList>
    </citation>
    <scope>NUCLEOTIDE SEQUENCE [LARGE SCALE GENOMIC DNA]</scope>
    <source>
        <strain evidence="1 2">NIES-592</strain>
    </source>
</reference>
<dbReference type="OrthoDB" id="520523at2"/>
<proteinExistence type="predicted"/>
<dbReference type="EMBL" id="MRCA01000007">
    <property type="protein sequence ID" value="OKH13308.1"/>
    <property type="molecule type" value="Genomic_DNA"/>
</dbReference>
<evidence type="ECO:0000313" key="1">
    <source>
        <dbReference type="EMBL" id="OKH13308.1"/>
    </source>
</evidence>
<dbReference type="AlphaFoldDB" id="A0A1U7GY69"/>
<dbReference type="RefSeq" id="WP_062247627.1">
    <property type="nucleotide sequence ID" value="NZ_MRCA01000007.1"/>
</dbReference>